<dbReference type="GO" id="GO:0008233">
    <property type="term" value="F:peptidase activity"/>
    <property type="evidence" value="ECO:0007669"/>
    <property type="project" value="UniProtKB-KW"/>
</dbReference>
<reference evidence="3" key="1">
    <citation type="journal article" date="2024" name="Int. J. Syst. Evol. Microbiol.">
        <title>Turicibacter faecis sp. nov., isolated from faeces of heart failure mouse model.</title>
        <authorList>
            <person name="Imamura Y."/>
            <person name="Motooka D."/>
            <person name="Nakajima Y."/>
            <person name="Ito S."/>
            <person name="Kitakaze M."/>
            <person name="Iida T."/>
            <person name="Nakamura S."/>
        </authorList>
    </citation>
    <scope>NUCLEOTIDE SEQUENCE</scope>
    <source>
        <strain evidence="3">TC023</strain>
    </source>
</reference>
<feature type="transmembrane region" description="Helical" evidence="1">
    <location>
        <begin position="6"/>
        <end position="27"/>
    </location>
</feature>
<keyword evidence="3" id="KW-0378">Hydrolase</keyword>
<protein>
    <submittedName>
        <fullName evidence="3">CAAX amino protease</fullName>
    </submittedName>
</protein>
<keyword evidence="1" id="KW-0472">Membrane</keyword>
<keyword evidence="4" id="KW-1185">Reference proteome</keyword>
<evidence type="ECO:0000313" key="3">
    <source>
        <dbReference type="EMBL" id="BEH90996.1"/>
    </source>
</evidence>
<dbReference type="GO" id="GO:0006508">
    <property type="term" value="P:proteolysis"/>
    <property type="evidence" value="ECO:0007669"/>
    <property type="project" value="UniProtKB-KW"/>
</dbReference>
<feature type="transmembrane region" description="Helical" evidence="1">
    <location>
        <begin position="48"/>
        <end position="71"/>
    </location>
</feature>
<keyword evidence="1" id="KW-1133">Transmembrane helix</keyword>
<feature type="domain" description="CAAX prenyl protease 2/Lysostaphin resistance protein A-like" evidence="2">
    <location>
        <begin position="95"/>
        <end position="195"/>
    </location>
</feature>
<feature type="transmembrane region" description="Helical" evidence="1">
    <location>
        <begin position="182"/>
        <end position="204"/>
    </location>
</feature>
<feature type="transmembrane region" description="Helical" evidence="1">
    <location>
        <begin position="155"/>
        <end position="173"/>
    </location>
</feature>
<accession>A0ABN6ZBM4</accession>
<dbReference type="RefSeq" id="WP_262950483.1">
    <property type="nucleotide sequence ID" value="NZ_AP028127.1"/>
</dbReference>
<dbReference type="Pfam" id="PF02517">
    <property type="entry name" value="Rce1-like"/>
    <property type="match status" value="1"/>
</dbReference>
<sequence length="205" mass="22879">MILMNQLISALLQVGLLMAIPFLYYVCSRRAFSGFFSWIGLKIGKGLPLKWMFILFTAIGLGVFIPYLWLYQTGCLTYSGFVVDSFLESGWSVQNILILVLWACIQTALSEEIFFRGFLLELFGQWINWGWANLLQATIFGLIHCFSVLNQSIGPIFLVVGLTAGIGWTLGWLKKTKSDGSLFAGILIHAGANLLSTVLVFCFLL</sequence>
<gene>
    <name evidence="3" type="ORF">T23_10980</name>
</gene>
<evidence type="ECO:0000313" key="4">
    <source>
        <dbReference type="Proteomes" id="UP001432099"/>
    </source>
</evidence>
<keyword evidence="3" id="KW-0645">Protease</keyword>
<proteinExistence type="predicted"/>
<feature type="transmembrane region" description="Helical" evidence="1">
    <location>
        <begin position="130"/>
        <end position="149"/>
    </location>
</feature>
<dbReference type="EMBL" id="AP028127">
    <property type="protein sequence ID" value="BEH90996.1"/>
    <property type="molecule type" value="Genomic_DNA"/>
</dbReference>
<keyword evidence="1" id="KW-0812">Transmembrane</keyword>
<dbReference type="Proteomes" id="UP001432099">
    <property type="component" value="Chromosome"/>
</dbReference>
<evidence type="ECO:0000256" key="1">
    <source>
        <dbReference type="SAM" id="Phobius"/>
    </source>
</evidence>
<name>A0ABN6ZBM4_9FIRM</name>
<dbReference type="InterPro" id="IPR003675">
    <property type="entry name" value="Rce1/LyrA-like_dom"/>
</dbReference>
<organism evidence="3 4">
    <name type="scientific">Turicibacter faecis</name>
    <dbReference type="NCBI Taxonomy" id="2963365"/>
    <lineage>
        <taxon>Bacteria</taxon>
        <taxon>Bacillati</taxon>
        <taxon>Bacillota</taxon>
        <taxon>Erysipelotrichia</taxon>
        <taxon>Erysipelotrichales</taxon>
        <taxon>Turicibacteraceae</taxon>
        <taxon>Turicibacter</taxon>
    </lineage>
</organism>
<feature type="transmembrane region" description="Helical" evidence="1">
    <location>
        <begin position="91"/>
        <end position="109"/>
    </location>
</feature>
<evidence type="ECO:0000259" key="2">
    <source>
        <dbReference type="Pfam" id="PF02517"/>
    </source>
</evidence>